<keyword evidence="2" id="KW-1185">Reference proteome</keyword>
<dbReference type="EMBL" id="CP001103">
    <property type="protein sequence ID" value="AEA97930.1"/>
    <property type="molecule type" value="Genomic_DNA"/>
</dbReference>
<proteinExistence type="predicted"/>
<evidence type="ECO:0000313" key="1">
    <source>
        <dbReference type="EMBL" id="AEA97930.1"/>
    </source>
</evidence>
<sequence length="35" mass="3836">MCIDGVNARREKAATLYAANISVAIVKRGFYSAKF</sequence>
<dbReference type="Proteomes" id="UP000001870">
    <property type="component" value="Chromosome"/>
</dbReference>
<protein>
    <submittedName>
        <fullName evidence="1">Uncharacterized protein</fullName>
    </submittedName>
</protein>
<dbReference type="HOGENOM" id="CLU_3362831_0_0_6"/>
<dbReference type="KEGG" id="amc:MADE_1008960"/>
<reference evidence="1 2" key="2">
    <citation type="journal article" date="2015" name="Antonie Van Leeuwenhoek">
        <title>Ecophysiological diversity of a novel member of the genus Alteromonas, and description of Alteromonas mediterranea sp. nov.</title>
        <authorList>
            <person name="Ivanova E.P."/>
            <person name="Lopez-Perez M."/>
            <person name="Zabalos M."/>
            <person name="Nguyen S.H."/>
            <person name="Webb H.K."/>
            <person name="Ryan J."/>
            <person name="Lagutin K."/>
            <person name="Vyssotski M."/>
            <person name="Crawford R.J."/>
            <person name="Rodriguez-Valera F."/>
        </authorList>
    </citation>
    <scope>NUCLEOTIDE SEQUENCE [LARGE SCALE GENOMIC DNA]</scope>
    <source>
        <strain evidence="2">DSM 17117 / CIP 110805 / LMG 28347 / Deep ecotype</strain>
    </source>
</reference>
<dbReference type="AlphaFoldDB" id="F2GAD6"/>
<name>F2GAD6_ALTMD</name>
<gene>
    <name evidence="1" type="ordered locus">MADE_1008960</name>
</gene>
<accession>F2GAD6</accession>
<reference evidence="1 2" key="1">
    <citation type="journal article" date="2008" name="ISME J.">
        <title>Comparative genomics of two ecotypes of the marine planktonic copiotroph Alteromonas macleodii suggests alternative lifestyles associated with different kinds of particulate organic matter.</title>
        <authorList>
            <person name="Ivars-Martinez E."/>
            <person name="Martin-Cuadrado A.B."/>
            <person name="D'Auria G."/>
            <person name="Mira A."/>
            <person name="Ferriera S."/>
            <person name="Johnson J."/>
            <person name="Friedman R."/>
            <person name="Rodriguez-Valera F."/>
        </authorList>
    </citation>
    <scope>NUCLEOTIDE SEQUENCE [LARGE SCALE GENOMIC DNA]</scope>
    <source>
        <strain evidence="2">DSM 17117 / CIP 110805 / LMG 28347 / Deep ecotype</strain>
    </source>
</reference>
<evidence type="ECO:0000313" key="2">
    <source>
        <dbReference type="Proteomes" id="UP000001870"/>
    </source>
</evidence>
<organism evidence="1 2">
    <name type="scientific">Alteromonas mediterranea (strain DSM 17117 / CIP 110805 / LMG 28347 / Deep ecotype)</name>
    <dbReference type="NCBI Taxonomy" id="1774373"/>
    <lineage>
        <taxon>Bacteria</taxon>
        <taxon>Pseudomonadati</taxon>
        <taxon>Pseudomonadota</taxon>
        <taxon>Gammaproteobacteria</taxon>
        <taxon>Alteromonadales</taxon>
        <taxon>Alteromonadaceae</taxon>
        <taxon>Alteromonas/Salinimonas group</taxon>
        <taxon>Alteromonas</taxon>
    </lineage>
</organism>